<feature type="domain" description="Dicer dsRNA-binding fold" evidence="23">
    <location>
        <begin position="700"/>
        <end position="791"/>
    </location>
</feature>
<evidence type="ECO:0000256" key="7">
    <source>
        <dbReference type="ARBA" id="ARBA00022741"/>
    </source>
</evidence>
<reference evidence="24" key="3">
    <citation type="submission" date="2010-09" db="EMBL/GenBank/DDBJ databases">
        <title>Annotation of Gaeumannomyces graminis var. tritici R3-111a-1.</title>
        <authorList>
            <consortium name="The Broad Institute Genome Sequencing Platform"/>
            <person name="Ma L.-J."/>
            <person name="Dead R."/>
            <person name="Young S.K."/>
            <person name="Zeng Q."/>
            <person name="Gargeya S."/>
            <person name="Fitzgerald M."/>
            <person name="Haas B."/>
            <person name="Abouelleil A."/>
            <person name="Alvarado L."/>
            <person name="Arachchi H.M."/>
            <person name="Berlin A."/>
            <person name="Brown A."/>
            <person name="Chapman S.B."/>
            <person name="Chen Z."/>
            <person name="Dunbar C."/>
            <person name="Freedman E."/>
            <person name="Gearin G."/>
            <person name="Gellesch M."/>
            <person name="Goldberg J."/>
            <person name="Griggs A."/>
            <person name="Gujja S."/>
            <person name="Heiman D."/>
            <person name="Howarth C."/>
            <person name="Larson L."/>
            <person name="Lui A."/>
            <person name="MacDonald P.J.P."/>
            <person name="Mehta T."/>
            <person name="Montmayeur A."/>
            <person name="Murphy C."/>
            <person name="Neiman D."/>
            <person name="Pearson M."/>
            <person name="Priest M."/>
            <person name="Roberts A."/>
            <person name="Saif S."/>
            <person name="Shea T."/>
            <person name="Shenoy N."/>
            <person name="Sisk P."/>
            <person name="Stolte C."/>
            <person name="Sykes S."/>
            <person name="Yandava C."/>
            <person name="Wortman J."/>
            <person name="Nusbaum C."/>
            <person name="Birren B."/>
        </authorList>
    </citation>
    <scope>NUCLEOTIDE SEQUENCE</scope>
    <source>
        <strain evidence="24">R3-111a-1</strain>
    </source>
</reference>
<keyword evidence="8" id="KW-0378">Hydrolase</keyword>
<accession>J3P4H1</accession>
<reference evidence="25" key="5">
    <citation type="submission" date="2018-04" db="UniProtKB">
        <authorList>
            <consortium name="EnsemblFungi"/>
        </authorList>
    </citation>
    <scope>IDENTIFICATION</scope>
    <source>
        <strain evidence="25">R3-111a-1</strain>
    </source>
</reference>
<evidence type="ECO:0000256" key="5">
    <source>
        <dbReference type="ARBA" id="ARBA00022723"/>
    </source>
</evidence>
<dbReference type="GO" id="GO:0003677">
    <property type="term" value="F:DNA binding"/>
    <property type="evidence" value="ECO:0007669"/>
    <property type="project" value="InterPro"/>
</dbReference>
<reference evidence="25" key="4">
    <citation type="journal article" date="2015" name="G3 (Bethesda)">
        <title>Genome sequences of three phytopathogenic species of the Magnaporthaceae family of fungi.</title>
        <authorList>
            <person name="Okagaki L.H."/>
            <person name="Nunes C.C."/>
            <person name="Sailsbery J."/>
            <person name="Clay B."/>
            <person name="Brown D."/>
            <person name="John T."/>
            <person name="Oh Y."/>
            <person name="Young N."/>
            <person name="Fitzgerald M."/>
            <person name="Haas B.J."/>
            <person name="Zeng Q."/>
            <person name="Young S."/>
            <person name="Adiconis X."/>
            <person name="Fan L."/>
            <person name="Levin J.Z."/>
            <person name="Mitchell T.K."/>
            <person name="Okubara P.A."/>
            <person name="Farman M.L."/>
            <person name="Kohn L.M."/>
            <person name="Birren B."/>
            <person name="Ma L.-J."/>
            <person name="Dean R.A."/>
        </authorList>
    </citation>
    <scope>NUCLEOTIDE SEQUENCE</scope>
    <source>
        <strain evidence="25">R3-111a-1</strain>
    </source>
</reference>
<keyword evidence="7" id="KW-0547">Nucleotide-binding</keyword>
<dbReference type="InterPro" id="IPR005034">
    <property type="entry name" value="Dicer_dimerisation"/>
</dbReference>
<dbReference type="STRING" id="644352.J3P4H1"/>
<evidence type="ECO:0000256" key="14">
    <source>
        <dbReference type="ARBA" id="ARBA00023118"/>
    </source>
</evidence>
<evidence type="ECO:0000313" key="24">
    <source>
        <dbReference type="EMBL" id="EJT74568.1"/>
    </source>
</evidence>
<gene>
    <name evidence="25" type="primary">20348866</name>
    <name evidence="24" type="ORF">GGTG_08408</name>
</gene>
<dbReference type="InterPro" id="IPR003100">
    <property type="entry name" value="PAZ_dom"/>
</dbReference>
<protein>
    <recommendedName>
        <fullName evidence="3">Dicer-like protein 1</fullName>
    </recommendedName>
</protein>
<dbReference type="EMBL" id="GL385398">
    <property type="protein sequence ID" value="EJT74568.1"/>
    <property type="molecule type" value="Genomic_DNA"/>
</dbReference>
<keyword evidence="14" id="KW-0051">Antiviral defense</keyword>
<dbReference type="InterPro" id="IPR036389">
    <property type="entry name" value="RNase_III_sf"/>
</dbReference>
<keyword evidence="13 17" id="KW-0694">RNA-binding</keyword>
<evidence type="ECO:0000313" key="25">
    <source>
        <dbReference type="EnsemblFungi" id="EJT74568"/>
    </source>
</evidence>
<evidence type="ECO:0000256" key="11">
    <source>
        <dbReference type="ARBA" id="ARBA00022840"/>
    </source>
</evidence>
<keyword evidence="12" id="KW-0460">Magnesium</keyword>
<dbReference type="PROSITE" id="PS50821">
    <property type="entry name" value="PAZ"/>
    <property type="match status" value="1"/>
</dbReference>
<evidence type="ECO:0000259" key="20">
    <source>
        <dbReference type="PROSITE" id="PS50821"/>
    </source>
</evidence>
<evidence type="ECO:0000256" key="15">
    <source>
        <dbReference type="ARBA" id="ARBA00023211"/>
    </source>
</evidence>
<proteinExistence type="inferred from homology"/>
<dbReference type="InterPro" id="IPR014001">
    <property type="entry name" value="Helicase_ATP-bd"/>
</dbReference>
<dbReference type="FunFam" id="1.10.1520.10:FF:000015">
    <property type="entry name" value="Dicer-like protein 1"/>
    <property type="match status" value="1"/>
</dbReference>
<evidence type="ECO:0000256" key="9">
    <source>
        <dbReference type="ARBA" id="ARBA00022806"/>
    </source>
</evidence>
<keyword evidence="5" id="KW-0479">Metal-binding</keyword>
<dbReference type="InterPro" id="IPR056755">
    <property type="entry name" value="DSRM_2"/>
</dbReference>
<organism evidence="24">
    <name type="scientific">Gaeumannomyces tritici (strain R3-111a-1)</name>
    <name type="common">Wheat and barley take-all root rot fungus</name>
    <name type="synonym">Gaeumannomyces graminis var. tritici</name>
    <dbReference type="NCBI Taxonomy" id="644352"/>
    <lineage>
        <taxon>Eukaryota</taxon>
        <taxon>Fungi</taxon>
        <taxon>Dikarya</taxon>
        <taxon>Ascomycota</taxon>
        <taxon>Pezizomycotina</taxon>
        <taxon>Sordariomycetes</taxon>
        <taxon>Sordariomycetidae</taxon>
        <taxon>Magnaporthales</taxon>
        <taxon>Magnaporthaceae</taxon>
        <taxon>Gaeumannomyces</taxon>
    </lineage>
</organism>
<dbReference type="Pfam" id="PF00636">
    <property type="entry name" value="Ribonuclease_3"/>
    <property type="match status" value="2"/>
</dbReference>
<dbReference type="GO" id="GO:0030422">
    <property type="term" value="P:siRNA processing"/>
    <property type="evidence" value="ECO:0007669"/>
    <property type="project" value="TreeGrafter"/>
</dbReference>
<dbReference type="SMART" id="SM00490">
    <property type="entry name" value="HELICc"/>
    <property type="match status" value="1"/>
</dbReference>
<dbReference type="SMART" id="SM00535">
    <property type="entry name" value="RIBOc"/>
    <property type="match status" value="2"/>
</dbReference>
<keyword evidence="10" id="KW-0862">Zinc</keyword>
<name>J3P4H1_GAET3</name>
<dbReference type="PROSITE" id="PS50142">
    <property type="entry name" value="RNASE_3_2"/>
    <property type="match status" value="2"/>
</dbReference>
<dbReference type="Pfam" id="PF03368">
    <property type="entry name" value="Dicer_dimer"/>
    <property type="match status" value="1"/>
</dbReference>
<dbReference type="Pfam" id="PF00271">
    <property type="entry name" value="Helicase_C"/>
    <property type="match status" value="1"/>
</dbReference>
<dbReference type="PANTHER" id="PTHR14950">
    <property type="entry name" value="DICER-RELATED"/>
    <property type="match status" value="1"/>
</dbReference>
<comment type="similarity">
    <text evidence="16 17">Belongs to the helicase family. Dicer subfamily.</text>
</comment>
<dbReference type="Proteomes" id="UP000006039">
    <property type="component" value="Unassembled WGS sequence"/>
</dbReference>
<dbReference type="Gene3D" id="1.10.1520.10">
    <property type="entry name" value="Ribonuclease III domain"/>
    <property type="match status" value="2"/>
</dbReference>
<feature type="domain" description="PAZ" evidence="20">
    <location>
        <begin position="940"/>
        <end position="1074"/>
    </location>
</feature>
<comment type="cofactor">
    <cofactor evidence="2">
        <name>Mg(2+)</name>
        <dbReference type="ChEBI" id="CHEBI:18420"/>
    </cofactor>
</comment>
<keyword evidence="11" id="KW-0067">ATP-binding</keyword>
<dbReference type="CDD" id="cd00593">
    <property type="entry name" value="RIBOc"/>
    <property type="match status" value="2"/>
</dbReference>
<dbReference type="eggNOG" id="KOG0701">
    <property type="taxonomic scope" value="Eukaryota"/>
</dbReference>
<dbReference type="RefSeq" id="XP_009224512.1">
    <property type="nucleotide sequence ID" value="XM_009226248.1"/>
</dbReference>
<keyword evidence="26" id="KW-1185">Reference proteome</keyword>
<dbReference type="GO" id="GO:0050688">
    <property type="term" value="P:regulation of defense response to virus"/>
    <property type="evidence" value="ECO:0007669"/>
    <property type="project" value="UniProtKB-KW"/>
</dbReference>
<feature type="region of interest" description="Disordered" evidence="18">
    <location>
        <begin position="134"/>
        <end position="169"/>
    </location>
</feature>
<evidence type="ECO:0000259" key="23">
    <source>
        <dbReference type="PROSITE" id="PS51327"/>
    </source>
</evidence>
<dbReference type="GO" id="GO:0005737">
    <property type="term" value="C:cytoplasm"/>
    <property type="evidence" value="ECO:0007669"/>
    <property type="project" value="TreeGrafter"/>
</dbReference>
<dbReference type="InterPro" id="IPR027417">
    <property type="entry name" value="P-loop_NTPase"/>
</dbReference>
<feature type="domain" description="Helicase C-terminal" evidence="22">
    <location>
        <begin position="498"/>
        <end position="659"/>
    </location>
</feature>
<dbReference type="Gene3D" id="3.30.160.380">
    <property type="entry name" value="Dicer dimerisation domain"/>
    <property type="match status" value="1"/>
</dbReference>
<evidence type="ECO:0000256" key="10">
    <source>
        <dbReference type="ARBA" id="ARBA00022833"/>
    </source>
</evidence>
<dbReference type="GeneID" id="20348866"/>
<evidence type="ECO:0000259" key="19">
    <source>
        <dbReference type="PROSITE" id="PS50142"/>
    </source>
</evidence>
<dbReference type="SUPFAM" id="SSF69065">
    <property type="entry name" value="RNase III domain-like"/>
    <property type="match status" value="2"/>
</dbReference>
<comment type="cofactor">
    <cofactor evidence="1">
        <name>Mn(2+)</name>
        <dbReference type="ChEBI" id="CHEBI:29035"/>
    </cofactor>
</comment>
<dbReference type="OrthoDB" id="416741at2759"/>
<dbReference type="InterPro" id="IPR001650">
    <property type="entry name" value="Helicase_C-like"/>
</dbReference>
<dbReference type="PROSITE" id="PS51327">
    <property type="entry name" value="DICER_DSRBF"/>
    <property type="match status" value="1"/>
</dbReference>
<evidence type="ECO:0000256" key="17">
    <source>
        <dbReference type="PROSITE-ProRule" id="PRU00657"/>
    </source>
</evidence>
<reference evidence="26" key="1">
    <citation type="submission" date="2010-07" db="EMBL/GenBank/DDBJ databases">
        <title>The genome sequence of Gaeumannomyces graminis var. tritici strain R3-111a-1.</title>
        <authorList>
            <consortium name="The Broad Institute Genome Sequencing Platform"/>
            <person name="Ma L.-J."/>
            <person name="Dead R."/>
            <person name="Young S."/>
            <person name="Zeng Q."/>
            <person name="Koehrsen M."/>
            <person name="Alvarado L."/>
            <person name="Berlin A."/>
            <person name="Chapman S.B."/>
            <person name="Chen Z."/>
            <person name="Freedman E."/>
            <person name="Gellesch M."/>
            <person name="Goldberg J."/>
            <person name="Griggs A."/>
            <person name="Gujja S."/>
            <person name="Heilman E.R."/>
            <person name="Heiman D."/>
            <person name="Hepburn T."/>
            <person name="Howarth C."/>
            <person name="Jen D."/>
            <person name="Larson L."/>
            <person name="Mehta T."/>
            <person name="Neiman D."/>
            <person name="Pearson M."/>
            <person name="Roberts A."/>
            <person name="Saif S."/>
            <person name="Shea T."/>
            <person name="Shenoy N."/>
            <person name="Sisk P."/>
            <person name="Stolte C."/>
            <person name="Sykes S."/>
            <person name="Walk T."/>
            <person name="White J."/>
            <person name="Yandava C."/>
            <person name="Haas B."/>
            <person name="Nusbaum C."/>
            <person name="Birren B."/>
        </authorList>
    </citation>
    <scope>NUCLEOTIDE SEQUENCE [LARGE SCALE GENOMIC DNA]</scope>
    <source>
        <strain evidence="26">R3-111a-1</strain>
    </source>
</reference>
<dbReference type="InterPro" id="IPR006935">
    <property type="entry name" value="Helicase/UvrB_N"/>
</dbReference>
<feature type="domain" description="RNase III" evidence="19">
    <location>
        <begin position="1143"/>
        <end position="1252"/>
    </location>
</feature>
<evidence type="ECO:0000256" key="6">
    <source>
        <dbReference type="ARBA" id="ARBA00022737"/>
    </source>
</evidence>
<feature type="compositionally biased region" description="Acidic residues" evidence="18">
    <location>
        <begin position="83"/>
        <end position="94"/>
    </location>
</feature>
<dbReference type="Pfam" id="PF04851">
    <property type="entry name" value="ResIII"/>
    <property type="match status" value="1"/>
</dbReference>
<evidence type="ECO:0000256" key="4">
    <source>
        <dbReference type="ARBA" id="ARBA00022721"/>
    </source>
</evidence>
<evidence type="ECO:0000259" key="21">
    <source>
        <dbReference type="PROSITE" id="PS51192"/>
    </source>
</evidence>
<dbReference type="SUPFAM" id="SSF52540">
    <property type="entry name" value="P-loop containing nucleoside triphosphate hydrolases"/>
    <property type="match status" value="1"/>
</dbReference>
<evidence type="ECO:0000256" key="1">
    <source>
        <dbReference type="ARBA" id="ARBA00001936"/>
    </source>
</evidence>
<dbReference type="VEuPathDB" id="FungiDB:GGTG_08408"/>
<dbReference type="EnsemblFungi" id="EJT74568">
    <property type="protein sequence ID" value="EJT74568"/>
    <property type="gene ID" value="GGTG_08408"/>
</dbReference>
<evidence type="ECO:0000256" key="12">
    <source>
        <dbReference type="ARBA" id="ARBA00022842"/>
    </source>
</evidence>
<keyword evidence="6" id="KW-0677">Repeat</keyword>
<feature type="region of interest" description="Disordered" evidence="18">
    <location>
        <begin position="73"/>
        <end position="96"/>
    </location>
</feature>
<dbReference type="Gene3D" id="3.40.50.300">
    <property type="entry name" value="P-loop containing nucleotide triphosphate hydrolases"/>
    <property type="match status" value="2"/>
</dbReference>
<dbReference type="GO" id="GO:0004525">
    <property type="term" value="F:ribonuclease III activity"/>
    <property type="evidence" value="ECO:0007669"/>
    <property type="project" value="InterPro"/>
</dbReference>
<evidence type="ECO:0000256" key="2">
    <source>
        <dbReference type="ARBA" id="ARBA00001946"/>
    </source>
</evidence>
<evidence type="ECO:0000256" key="8">
    <source>
        <dbReference type="ARBA" id="ARBA00022801"/>
    </source>
</evidence>
<dbReference type="GO" id="GO:0003723">
    <property type="term" value="F:RNA binding"/>
    <property type="evidence" value="ECO:0007669"/>
    <property type="project" value="UniProtKB-UniRule"/>
</dbReference>
<feature type="domain" description="Helicase ATP-binding" evidence="21">
    <location>
        <begin position="180"/>
        <end position="363"/>
    </location>
</feature>
<evidence type="ECO:0000256" key="3">
    <source>
        <dbReference type="ARBA" id="ARBA00020797"/>
    </source>
</evidence>
<reference evidence="24" key="2">
    <citation type="submission" date="2010-07" db="EMBL/GenBank/DDBJ databases">
        <authorList>
            <consortium name="The Broad Institute Genome Sequencing Platform"/>
            <consortium name="Broad Institute Genome Sequencing Center for Infectious Disease"/>
            <person name="Ma L.-J."/>
            <person name="Dead R."/>
            <person name="Young S."/>
            <person name="Zeng Q."/>
            <person name="Koehrsen M."/>
            <person name="Alvarado L."/>
            <person name="Berlin A."/>
            <person name="Chapman S.B."/>
            <person name="Chen Z."/>
            <person name="Freedman E."/>
            <person name="Gellesch M."/>
            <person name="Goldberg J."/>
            <person name="Griggs A."/>
            <person name="Gujja S."/>
            <person name="Heilman E.R."/>
            <person name="Heiman D."/>
            <person name="Hepburn T."/>
            <person name="Howarth C."/>
            <person name="Jen D."/>
            <person name="Larson L."/>
            <person name="Mehta T."/>
            <person name="Neiman D."/>
            <person name="Pearson M."/>
            <person name="Roberts A."/>
            <person name="Saif S."/>
            <person name="Shea T."/>
            <person name="Shenoy N."/>
            <person name="Sisk P."/>
            <person name="Stolte C."/>
            <person name="Sykes S."/>
            <person name="Walk T."/>
            <person name="White J."/>
            <person name="Yandava C."/>
            <person name="Haas B."/>
            <person name="Nusbaum C."/>
            <person name="Birren B."/>
        </authorList>
    </citation>
    <scope>NUCLEOTIDE SEQUENCE</scope>
    <source>
        <strain evidence="24">R3-111a-1</strain>
    </source>
</reference>
<dbReference type="InterPro" id="IPR038248">
    <property type="entry name" value="Dicer_dimer_sf"/>
</dbReference>
<dbReference type="Pfam" id="PF24995">
    <property type="entry name" value="DSRM_2"/>
    <property type="match status" value="1"/>
</dbReference>
<keyword evidence="9" id="KW-0347">Helicase</keyword>
<dbReference type="HOGENOM" id="CLU_000907_4_3_1"/>
<dbReference type="GO" id="GO:0051607">
    <property type="term" value="P:defense response to virus"/>
    <property type="evidence" value="ECO:0007669"/>
    <property type="project" value="UniProtKB-KW"/>
</dbReference>
<dbReference type="PROSITE" id="PS00517">
    <property type="entry name" value="RNASE_3_1"/>
    <property type="match status" value="1"/>
</dbReference>
<evidence type="ECO:0000256" key="16">
    <source>
        <dbReference type="ARBA" id="ARBA00035116"/>
    </source>
</evidence>
<sequence length="1607" mass="179956">MVASSRLHSKYHPTPALLSLLHRRPTSASANNPTHITMDCLLSSLAPTGRCDQIPTSENFGAAKAGATQSLRTPLVNNVSGDASEDENQDDDGSLDGRIELVAGAPSKPRKISEKRRADNAIFESWVEKNKVRLSQGSSNAKSNDKAGSTELGSDPTADKPSRSQGMRIIEGPREYQIELFERAKQKNTIAVLDTGTGKTLISILLIRHIIEKELETRSQGKENRATFFLVDKVTLVWQQTKQLHSNLDFAITGIHGDSVTHLWNDIEYWQKLRSDNMVIVCTAEILYTCLARGYINMRQINLLVFDEAHHTKKNHPYARIIKDFYVTEEDPDARPRVLGMTASPFDTKTIHIEKAASELERLLHSEIATIADDELLKAIGNRAEERNVPYAFLPHREPTDLCKKLETLLRSHSQFKKAFSTAKIVASELGPWCADRLWELKFQDDSGLEGRAESNSRRENSEWQMCETDQLGDLREAALIVKNSALGPPQDDGLSSKTLKLLEILEENFCSETSTQCIVFVERRDVAVLLTDLVQNPAMSVRFPYLNAAYLIASGRGDSHTSISNKKQEATVWSFRLRELNCLFATSIAEEGLDIPGCNLVIRFDLHKTTIQYIQSRGRARMAGSVFIQMTEMGNQDHMRSWYQHQADERTMRQFCAALPEDRILQRIGADVDSALHGDQGQRVYVVPETGARLTYKHSLNVLAEYVGTLPVNVEGLSFGPEYTVIPVIGGFQGEVLLPESSPLRSATGSIQRSKAVAKCSAAYAMCISLIEAGYLDAYLKSTFRKVLPLMRNARLAVSSKKKAQYDMQTKPDMWSDLGTASRLFATALVLTNPEALLQDSRPLLLLTRKPIPQVASIPLFIAKRRRSDVQCIPLPPMETTEAGLLGLSSFTFCIFRDVFSKDFDGTAADLPYFLAPVMKGHEHAFSETVDSHALVDWPAIDAIQTPNAMPDSNSEPDEFFQHKFVADPFDGSRKFFMSRVRRDLTPQDKVPEDVPAPAHRSWRTAEHTILNYSVSLWSKSRDAIIPRLRKDAPVVEAELVSLRRNLLDQNDAETAVPQRTCFLVLETLQISRLPVEVVSMAYNFPAIIYRLENNLIALNCCNLLGLSIRPDLALEAVTKDSDNSDEPDEAPVNFQGGMGKNYERLEFLGDCFLKMATTIALFTLMAGDEFEYHVERMTDICNKNLLNVALDMGLQKYIRSKSFNRRTWYPSGLTLLKGKRLEADATHSLGDKSIADVCEALIGAAYLTGRERNSFDMAVKAVTLLTRSQTHTMKSFAEYRAAYVKPEWQTVPASRLQLELARRIKEKMGYEFKDARLLRSAFMHPSYPRVYENIPSYQRLEFLGDALLDMTCIDHLFGRFPDRDPQWLTEHKMAMVSNQFYGCLAVELGFHRHVVCLKTQLQGQIADWVDRLGERRRRAEQAAVDAGRPAADFARNFWVDMEHPPKCLPDVLEAYVGALFVDAGYDYGAVEAFWAEHVRPWFADMAAYDTYSAHHPVTHLNSILVHQLGCTHHRLLVREIADTASGEAVVAGATRVVAACLVHGEVRCHAASASGRYAKLAVARKAIAMFGDMGPAEFRRLTGCDCRPGQDGGLAVEEDDGDERR</sequence>
<dbReference type="SMART" id="SM00487">
    <property type="entry name" value="DEXDc"/>
    <property type="match status" value="1"/>
</dbReference>
<evidence type="ECO:0000256" key="18">
    <source>
        <dbReference type="SAM" id="MobiDB-lite"/>
    </source>
</evidence>
<evidence type="ECO:0000256" key="13">
    <source>
        <dbReference type="ARBA" id="ARBA00022884"/>
    </source>
</evidence>
<evidence type="ECO:0000259" key="22">
    <source>
        <dbReference type="PROSITE" id="PS51194"/>
    </source>
</evidence>
<dbReference type="GO" id="GO:0005524">
    <property type="term" value="F:ATP binding"/>
    <property type="evidence" value="ECO:0007669"/>
    <property type="project" value="UniProtKB-KW"/>
</dbReference>
<dbReference type="InterPro" id="IPR000999">
    <property type="entry name" value="RNase_III_dom"/>
</dbReference>
<dbReference type="PANTHER" id="PTHR14950:SF62">
    <property type="entry name" value="DICER-LIKE PROTEIN 1"/>
    <property type="match status" value="1"/>
</dbReference>
<dbReference type="CDD" id="cd18034">
    <property type="entry name" value="DEXHc_dicer"/>
    <property type="match status" value="1"/>
</dbReference>
<evidence type="ECO:0000313" key="26">
    <source>
        <dbReference type="Proteomes" id="UP000006039"/>
    </source>
</evidence>
<keyword evidence="15" id="KW-0464">Manganese</keyword>
<feature type="domain" description="RNase III" evidence="19">
    <location>
        <begin position="1303"/>
        <end position="1466"/>
    </location>
</feature>
<keyword evidence="4" id="KW-0930">Antiviral protein</keyword>
<dbReference type="GO" id="GO:0004386">
    <property type="term" value="F:helicase activity"/>
    <property type="evidence" value="ECO:0007669"/>
    <property type="project" value="UniProtKB-KW"/>
</dbReference>
<dbReference type="GO" id="GO:0005634">
    <property type="term" value="C:nucleus"/>
    <property type="evidence" value="ECO:0007669"/>
    <property type="project" value="TreeGrafter"/>
</dbReference>
<dbReference type="PROSITE" id="PS51192">
    <property type="entry name" value="HELICASE_ATP_BIND_1"/>
    <property type="match status" value="1"/>
</dbReference>
<dbReference type="PROSITE" id="PS51194">
    <property type="entry name" value="HELICASE_CTER"/>
    <property type="match status" value="1"/>
</dbReference>
<dbReference type="GO" id="GO:0046872">
    <property type="term" value="F:metal ion binding"/>
    <property type="evidence" value="ECO:0007669"/>
    <property type="project" value="UniProtKB-KW"/>
</dbReference>